<dbReference type="SUPFAM" id="SSF51261">
    <property type="entry name" value="Duplicated hybrid motif"/>
    <property type="match status" value="1"/>
</dbReference>
<dbReference type="EMBL" id="BSDT01000001">
    <property type="protein sequence ID" value="GLI40423.1"/>
    <property type="molecule type" value="Genomic_DNA"/>
</dbReference>
<evidence type="ECO:0000313" key="3">
    <source>
        <dbReference type="EMBL" id="GLI40423.1"/>
    </source>
</evidence>
<proteinExistence type="predicted"/>
<dbReference type="Proteomes" id="UP001144313">
    <property type="component" value="Unassembled WGS sequence"/>
</dbReference>
<dbReference type="Pfam" id="PF01551">
    <property type="entry name" value="Peptidase_M23"/>
    <property type="match status" value="1"/>
</dbReference>
<sequence>MRRSRRYRVAVARPTAGPPGLTQSSAAADGHRHNLGAHMSDTGPVSADLIRRHAARPHRTRGQHRASWAAELSPLLAGTQRRYTAVVGSAVAGASIVAMATGAGFSSGEEESGSSQAVADIAALAAEASVPQTVADGGSPSGAPLGAATAEEVVLSERTSPVTGQDAQIKWEPMLDDITITSLFGQRWGRNHNGVDFDAETGDPVYAAYPGTVKHAGWETGFGNLVIIDHGEGVETYYAHNSEVLVGEGDWVDGGGQIANAGNTGRSFGSHVHFEVHVNGEPVEPLSYLSEVGLDLR</sequence>
<keyword evidence="4" id="KW-1185">Reference proteome</keyword>
<comment type="caution">
    <text evidence="3">The sequence shown here is derived from an EMBL/GenBank/DDBJ whole genome shotgun (WGS) entry which is preliminary data.</text>
</comment>
<evidence type="ECO:0000256" key="1">
    <source>
        <dbReference type="SAM" id="MobiDB-lite"/>
    </source>
</evidence>
<gene>
    <name evidence="3" type="ORF">GALLR39Z86_02730</name>
</gene>
<evidence type="ECO:0000313" key="4">
    <source>
        <dbReference type="Proteomes" id="UP001144313"/>
    </source>
</evidence>
<dbReference type="PANTHER" id="PTHR21666">
    <property type="entry name" value="PEPTIDASE-RELATED"/>
    <property type="match status" value="1"/>
</dbReference>
<dbReference type="InterPro" id="IPR016047">
    <property type="entry name" value="M23ase_b-sheet_dom"/>
</dbReference>
<protein>
    <recommendedName>
        <fullName evidence="2">M23ase beta-sheet core domain-containing protein</fullName>
    </recommendedName>
</protein>
<dbReference type="PANTHER" id="PTHR21666:SF270">
    <property type="entry name" value="MUREIN HYDROLASE ACTIVATOR ENVC"/>
    <property type="match status" value="1"/>
</dbReference>
<dbReference type="GO" id="GO:0004222">
    <property type="term" value="F:metalloendopeptidase activity"/>
    <property type="evidence" value="ECO:0007669"/>
    <property type="project" value="TreeGrafter"/>
</dbReference>
<accession>A0A9W6LE79</accession>
<feature type="region of interest" description="Disordered" evidence="1">
    <location>
        <begin position="1"/>
        <end position="28"/>
    </location>
</feature>
<dbReference type="CDD" id="cd12797">
    <property type="entry name" value="M23_peptidase"/>
    <property type="match status" value="1"/>
</dbReference>
<dbReference type="AlphaFoldDB" id="A0A9W6LE79"/>
<dbReference type="InterPro" id="IPR050570">
    <property type="entry name" value="Cell_wall_metabolism_enzyme"/>
</dbReference>
<feature type="domain" description="M23ase beta-sheet core" evidence="2">
    <location>
        <begin position="191"/>
        <end position="285"/>
    </location>
</feature>
<organism evidence="3 4">
    <name type="scientific">Glycomyces algeriensis</name>
    <dbReference type="NCBI Taxonomy" id="256037"/>
    <lineage>
        <taxon>Bacteria</taxon>
        <taxon>Bacillati</taxon>
        <taxon>Actinomycetota</taxon>
        <taxon>Actinomycetes</taxon>
        <taxon>Glycomycetales</taxon>
        <taxon>Glycomycetaceae</taxon>
        <taxon>Glycomyces</taxon>
    </lineage>
</organism>
<dbReference type="InterPro" id="IPR011055">
    <property type="entry name" value="Dup_hybrid_motif"/>
</dbReference>
<dbReference type="Gene3D" id="2.70.70.10">
    <property type="entry name" value="Glucose Permease (Domain IIA)"/>
    <property type="match status" value="1"/>
</dbReference>
<evidence type="ECO:0000259" key="2">
    <source>
        <dbReference type="Pfam" id="PF01551"/>
    </source>
</evidence>
<reference evidence="3" key="1">
    <citation type="submission" date="2022-12" db="EMBL/GenBank/DDBJ databases">
        <title>Reference genome sequencing for broad-spectrum identification of bacterial and archaeal isolates by mass spectrometry.</title>
        <authorList>
            <person name="Sekiguchi Y."/>
            <person name="Tourlousse D.M."/>
        </authorList>
    </citation>
    <scope>NUCLEOTIDE SEQUENCE</scope>
    <source>
        <strain evidence="3">LLR39Z86</strain>
    </source>
</reference>
<name>A0A9W6LE79_9ACTN</name>